<evidence type="ECO:0000259" key="2">
    <source>
        <dbReference type="PROSITE" id="PS51286"/>
    </source>
</evidence>
<name>A0A0D3I6T1_EMIH1</name>
<organism evidence="3 4">
    <name type="scientific">Emiliania huxleyi (strain CCMP1516)</name>
    <dbReference type="NCBI Taxonomy" id="280463"/>
    <lineage>
        <taxon>Eukaryota</taxon>
        <taxon>Haptista</taxon>
        <taxon>Haptophyta</taxon>
        <taxon>Prymnesiophyceae</taxon>
        <taxon>Isochrysidales</taxon>
        <taxon>Noelaerhabdaceae</taxon>
        <taxon>Emiliania</taxon>
    </lineage>
</organism>
<dbReference type="KEGG" id="ehx:EMIHUDRAFT_106643"/>
<dbReference type="PROSITE" id="PS51286">
    <property type="entry name" value="RAP"/>
    <property type="match status" value="1"/>
</dbReference>
<dbReference type="InterPro" id="IPR013584">
    <property type="entry name" value="RAP"/>
</dbReference>
<evidence type="ECO:0000313" key="3">
    <source>
        <dbReference type="EnsemblProtists" id="EOD06966"/>
    </source>
</evidence>
<dbReference type="EnsemblProtists" id="EOD06966">
    <property type="protein sequence ID" value="EOD06966"/>
    <property type="gene ID" value="EMIHUDRAFT_106643"/>
</dbReference>
<dbReference type="PaxDb" id="2903-EOD06966"/>
<dbReference type="AlphaFoldDB" id="A0A0D3I6T1"/>
<dbReference type="Pfam" id="PF08373">
    <property type="entry name" value="RAP"/>
    <property type="match status" value="1"/>
</dbReference>
<evidence type="ECO:0000256" key="1">
    <source>
        <dbReference type="SAM" id="MobiDB-lite"/>
    </source>
</evidence>
<dbReference type="HOGENOM" id="CLU_063789_0_0_1"/>
<dbReference type="RefSeq" id="XP_005759395.1">
    <property type="nucleotide sequence ID" value="XM_005759338.1"/>
</dbReference>
<protein>
    <recommendedName>
        <fullName evidence="2">RAP domain-containing protein</fullName>
    </recommendedName>
</protein>
<reference evidence="3" key="2">
    <citation type="submission" date="2024-10" db="UniProtKB">
        <authorList>
            <consortium name="EnsemblProtists"/>
        </authorList>
    </citation>
    <scope>IDENTIFICATION</scope>
</reference>
<proteinExistence type="predicted"/>
<reference evidence="4" key="1">
    <citation type="journal article" date="2013" name="Nature">
        <title>Pan genome of the phytoplankton Emiliania underpins its global distribution.</title>
        <authorList>
            <person name="Read B.A."/>
            <person name="Kegel J."/>
            <person name="Klute M.J."/>
            <person name="Kuo A."/>
            <person name="Lefebvre S.C."/>
            <person name="Maumus F."/>
            <person name="Mayer C."/>
            <person name="Miller J."/>
            <person name="Monier A."/>
            <person name="Salamov A."/>
            <person name="Young J."/>
            <person name="Aguilar M."/>
            <person name="Claverie J.M."/>
            <person name="Frickenhaus S."/>
            <person name="Gonzalez K."/>
            <person name="Herman E.K."/>
            <person name="Lin Y.C."/>
            <person name="Napier J."/>
            <person name="Ogata H."/>
            <person name="Sarno A.F."/>
            <person name="Shmutz J."/>
            <person name="Schroeder D."/>
            <person name="de Vargas C."/>
            <person name="Verret F."/>
            <person name="von Dassow P."/>
            <person name="Valentin K."/>
            <person name="Van de Peer Y."/>
            <person name="Wheeler G."/>
            <person name="Dacks J.B."/>
            <person name="Delwiche C.F."/>
            <person name="Dyhrman S.T."/>
            <person name="Glockner G."/>
            <person name="John U."/>
            <person name="Richards T."/>
            <person name="Worden A.Z."/>
            <person name="Zhang X."/>
            <person name="Grigoriev I.V."/>
            <person name="Allen A.E."/>
            <person name="Bidle K."/>
            <person name="Borodovsky M."/>
            <person name="Bowler C."/>
            <person name="Brownlee C."/>
            <person name="Cock J.M."/>
            <person name="Elias M."/>
            <person name="Gladyshev V.N."/>
            <person name="Groth M."/>
            <person name="Guda C."/>
            <person name="Hadaegh A."/>
            <person name="Iglesias-Rodriguez M.D."/>
            <person name="Jenkins J."/>
            <person name="Jones B.M."/>
            <person name="Lawson T."/>
            <person name="Leese F."/>
            <person name="Lindquist E."/>
            <person name="Lobanov A."/>
            <person name="Lomsadze A."/>
            <person name="Malik S.B."/>
            <person name="Marsh M.E."/>
            <person name="Mackinder L."/>
            <person name="Mock T."/>
            <person name="Mueller-Roeber B."/>
            <person name="Pagarete A."/>
            <person name="Parker M."/>
            <person name="Probert I."/>
            <person name="Quesneville H."/>
            <person name="Raines C."/>
            <person name="Rensing S.A."/>
            <person name="Riano-Pachon D.M."/>
            <person name="Richier S."/>
            <person name="Rokitta S."/>
            <person name="Shiraiwa Y."/>
            <person name="Soanes D.M."/>
            <person name="van der Giezen M."/>
            <person name="Wahlund T.M."/>
            <person name="Williams B."/>
            <person name="Wilson W."/>
            <person name="Wolfe G."/>
            <person name="Wurch L.L."/>
        </authorList>
    </citation>
    <scope>NUCLEOTIDE SEQUENCE</scope>
</reference>
<keyword evidence="4" id="KW-1185">Reference proteome</keyword>
<evidence type="ECO:0000313" key="4">
    <source>
        <dbReference type="Proteomes" id="UP000013827"/>
    </source>
</evidence>
<dbReference type="Proteomes" id="UP000013827">
    <property type="component" value="Unassembled WGS sequence"/>
</dbReference>
<sequence>MPDRKRNNLRSRQARTAAPANGLHPKQINTRLSHARGADELLHLYGQHGPSMNDINLATCWSGLGRARGADRARLLGGDGERLWGLRGQTVQRLPTFSSVQGLANIAHAVGKLRPSGSAWVWLRERGVDWPQLPLPLSQRCCEAFHSVEVTPSRLQSDVASTLRSLNLSPMEEMRTMDQISLDAVVTYRGHNVAVEVDGPLHFFGQRPTGATALKRRQLRAAGWPLVSVPFWEWDRLDGIHAKCEYLHWKLEAALYDYEHS</sequence>
<accession>A0A0D3I6T1</accession>
<feature type="domain" description="RAP" evidence="2">
    <location>
        <begin position="193"/>
        <end position="249"/>
    </location>
</feature>
<dbReference type="SMART" id="SM00952">
    <property type="entry name" value="RAP"/>
    <property type="match status" value="1"/>
</dbReference>
<dbReference type="GeneID" id="17253114"/>
<feature type="region of interest" description="Disordered" evidence="1">
    <location>
        <begin position="1"/>
        <end position="24"/>
    </location>
</feature>